<reference evidence="1" key="1">
    <citation type="submission" date="2022-08" db="EMBL/GenBank/DDBJ databases">
        <authorList>
            <person name="Gutierrez-Valencia J."/>
        </authorList>
    </citation>
    <scope>NUCLEOTIDE SEQUENCE</scope>
</reference>
<name>A0AAV0KIS0_9ROSI</name>
<evidence type="ECO:0000313" key="1">
    <source>
        <dbReference type="EMBL" id="CAI0420793.1"/>
    </source>
</evidence>
<sequence>MKGRRKHFGNWRCLRWRCHDLTLDRAALALNSVRALGSLSLNSLESKEQELKTKDWENSLVCITLKNDGMSYK</sequence>
<dbReference type="EMBL" id="CAMGYJ010000005">
    <property type="protein sequence ID" value="CAI0420793.1"/>
    <property type="molecule type" value="Genomic_DNA"/>
</dbReference>
<keyword evidence="2" id="KW-1185">Reference proteome</keyword>
<organism evidence="1 2">
    <name type="scientific">Linum tenue</name>
    <dbReference type="NCBI Taxonomy" id="586396"/>
    <lineage>
        <taxon>Eukaryota</taxon>
        <taxon>Viridiplantae</taxon>
        <taxon>Streptophyta</taxon>
        <taxon>Embryophyta</taxon>
        <taxon>Tracheophyta</taxon>
        <taxon>Spermatophyta</taxon>
        <taxon>Magnoliopsida</taxon>
        <taxon>eudicotyledons</taxon>
        <taxon>Gunneridae</taxon>
        <taxon>Pentapetalae</taxon>
        <taxon>rosids</taxon>
        <taxon>fabids</taxon>
        <taxon>Malpighiales</taxon>
        <taxon>Linaceae</taxon>
        <taxon>Linum</taxon>
    </lineage>
</organism>
<dbReference type="Proteomes" id="UP001154282">
    <property type="component" value="Unassembled WGS sequence"/>
</dbReference>
<evidence type="ECO:0000313" key="2">
    <source>
        <dbReference type="Proteomes" id="UP001154282"/>
    </source>
</evidence>
<comment type="caution">
    <text evidence="1">The sequence shown here is derived from an EMBL/GenBank/DDBJ whole genome shotgun (WGS) entry which is preliminary data.</text>
</comment>
<proteinExistence type="predicted"/>
<protein>
    <submittedName>
        <fullName evidence="1">Uncharacterized protein</fullName>
    </submittedName>
</protein>
<dbReference type="AlphaFoldDB" id="A0AAV0KIS0"/>
<accession>A0AAV0KIS0</accession>
<gene>
    <name evidence="1" type="ORF">LITE_LOCUS18494</name>
</gene>